<dbReference type="EMBL" id="LR798418">
    <property type="protein sequence ID" value="CAB5230409.1"/>
    <property type="molecule type" value="Genomic_DNA"/>
</dbReference>
<gene>
    <name evidence="1" type="ORF">UFOVP1128_28</name>
    <name evidence="2" type="ORF">UFOVP1237_18</name>
    <name evidence="3" type="ORF">UFOVP1489_2</name>
    <name evidence="4" type="ORF">UFOVP1575_15</name>
</gene>
<protein>
    <submittedName>
        <fullName evidence="2">Uncharacterized protein</fullName>
    </submittedName>
</protein>
<name>A0A6J5R928_9CAUD</name>
<evidence type="ECO:0000313" key="3">
    <source>
        <dbReference type="EMBL" id="CAB4216307.1"/>
    </source>
</evidence>
<proteinExistence type="predicted"/>
<organism evidence="2">
    <name type="scientific">uncultured Caudovirales phage</name>
    <dbReference type="NCBI Taxonomy" id="2100421"/>
    <lineage>
        <taxon>Viruses</taxon>
        <taxon>Duplodnaviria</taxon>
        <taxon>Heunggongvirae</taxon>
        <taxon>Uroviricota</taxon>
        <taxon>Caudoviricetes</taxon>
        <taxon>Peduoviridae</taxon>
        <taxon>Maltschvirus</taxon>
        <taxon>Maltschvirus maltsch</taxon>
    </lineage>
</organism>
<accession>A0A6J5R928</accession>
<dbReference type="EMBL" id="LR797065">
    <property type="protein sequence ID" value="CAB4184659.1"/>
    <property type="molecule type" value="Genomic_DNA"/>
</dbReference>
<reference evidence="2" key="1">
    <citation type="submission" date="2020-05" db="EMBL/GenBank/DDBJ databases">
        <authorList>
            <person name="Chiriac C."/>
            <person name="Salcher M."/>
            <person name="Ghai R."/>
            <person name="Kavagutti S V."/>
        </authorList>
    </citation>
    <scope>NUCLEOTIDE SEQUENCE</scope>
</reference>
<evidence type="ECO:0000313" key="2">
    <source>
        <dbReference type="EMBL" id="CAB4192242.1"/>
    </source>
</evidence>
<evidence type="ECO:0000313" key="4">
    <source>
        <dbReference type="EMBL" id="CAB5230409.1"/>
    </source>
</evidence>
<dbReference type="EMBL" id="LR797184">
    <property type="protein sequence ID" value="CAB4192242.1"/>
    <property type="molecule type" value="Genomic_DNA"/>
</dbReference>
<dbReference type="EMBL" id="LR797438">
    <property type="protein sequence ID" value="CAB4216307.1"/>
    <property type="molecule type" value="Genomic_DNA"/>
</dbReference>
<evidence type="ECO:0000313" key="1">
    <source>
        <dbReference type="EMBL" id="CAB4184659.1"/>
    </source>
</evidence>
<sequence>MKKLTATQIETVKQALAQTEKMFAKESNRNAETRPQEMMELLAFWASHIKKLKMMLA</sequence>